<dbReference type="AlphaFoldDB" id="A0A9Q3CGK8"/>
<evidence type="ECO:0000259" key="2">
    <source>
        <dbReference type="Pfam" id="PF07727"/>
    </source>
</evidence>
<keyword evidence="1" id="KW-0472">Membrane</keyword>
<reference evidence="3" key="1">
    <citation type="submission" date="2021-03" db="EMBL/GenBank/DDBJ databases">
        <title>Draft genome sequence of rust myrtle Austropuccinia psidii MF-1, a brazilian biotype.</title>
        <authorList>
            <person name="Quecine M.C."/>
            <person name="Pachon D.M.R."/>
            <person name="Bonatelli M.L."/>
            <person name="Correr F.H."/>
            <person name="Franceschini L.M."/>
            <person name="Leite T.F."/>
            <person name="Margarido G.R.A."/>
            <person name="Almeida C.A."/>
            <person name="Ferrarezi J.A."/>
            <person name="Labate C.A."/>
        </authorList>
    </citation>
    <scope>NUCLEOTIDE SEQUENCE</scope>
    <source>
        <strain evidence="3">MF-1</strain>
    </source>
</reference>
<dbReference type="InterPro" id="IPR013103">
    <property type="entry name" value="RVT_2"/>
</dbReference>
<evidence type="ECO:0000313" key="4">
    <source>
        <dbReference type="Proteomes" id="UP000765509"/>
    </source>
</evidence>
<gene>
    <name evidence="3" type="ORF">O181_024634</name>
</gene>
<organism evidence="3 4">
    <name type="scientific">Austropuccinia psidii MF-1</name>
    <dbReference type="NCBI Taxonomy" id="1389203"/>
    <lineage>
        <taxon>Eukaryota</taxon>
        <taxon>Fungi</taxon>
        <taxon>Dikarya</taxon>
        <taxon>Basidiomycota</taxon>
        <taxon>Pucciniomycotina</taxon>
        <taxon>Pucciniomycetes</taxon>
        <taxon>Pucciniales</taxon>
        <taxon>Sphaerophragmiaceae</taxon>
        <taxon>Austropuccinia</taxon>
    </lineage>
</organism>
<keyword evidence="1" id="KW-1133">Transmembrane helix</keyword>
<keyword evidence="1" id="KW-0812">Transmembrane</keyword>
<dbReference type="PANTHER" id="PTHR11439">
    <property type="entry name" value="GAG-POL-RELATED RETROTRANSPOSON"/>
    <property type="match status" value="1"/>
</dbReference>
<feature type="domain" description="Reverse transcriptase Ty1/copia-type" evidence="2">
    <location>
        <begin position="16"/>
        <end position="97"/>
    </location>
</feature>
<feature type="domain" description="Reverse transcriptase Ty1/copia-type" evidence="2">
    <location>
        <begin position="103"/>
        <end position="190"/>
    </location>
</feature>
<accession>A0A9Q3CGK8</accession>
<feature type="transmembrane region" description="Helical" evidence="1">
    <location>
        <begin position="400"/>
        <end position="421"/>
    </location>
</feature>
<evidence type="ECO:0000256" key="1">
    <source>
        <dbReference type="SAM" id="Phobius"/>
    </source>
</evidence>
<name>A0A9Q3CGK8_9BASI</name>
<proteinExistence type="predicted"/>
<feature type="transmembrane region" description="Helical" evidence="1">
    <location>
        <begin position="428"/>
        <end position="449"/>
    </location>
</feature>
<dbReference type="InterPro" id="IPR043502">
    <property type="entry name" value="DNA/RNA_pol_sf"/>
</dbReference>
<dbReference type="SUPFAM" id="SSF56672">
    <property type="entry name" value="DNA/RNA polymerases"/>
    <property type="match status" value="1"/>
</dbReference>
<dbReference type="EMBL" id="AVOT02007912">
    <property type="protein sequence ID" value="MBW0484919.1"/>
    <property type="molecule type" value="Genomic_DNA"/>
</dbReference>
<dbReference type="PANTHER" id="PTHR11439:SF483">
    <property type="entry name" value="PEPTIDE SYNTHASE GLIP-LIKE, PUTATIVE (AFU_ORTHOLOGUE AFUA_3G12920)-RELATED"/>
    <property type="match status" value="1"/>
</dbReference>
<comment type="caution">
    <text evidence="3">The sequence shown here is derived from an EMBL/GenBank/DDBJ whole genome shotgun (WGS) entry which is preliminary data.</text>
</comment>
<sequence>MVFWLSCLCSGFESQADSKVVEHKACLCAQGFTQSPGIDYEKTYLPTSRFNLLRTLIAFAATNSLSFHQIDVKSAFLNAPLKETVYLSIPQGLNLTKDRQSLLFHRRGDHPVWLYIHVDDIAIFGKDTSFFKSEISRELAIKDIGPANLILGVKFTQSPGEICLDQYHFTDSLLFYYGMQECRPVSTPLLPNKNFSPATEEEATELKKLSVNYQSTISSINYLSTATRPNLLHAVSSLSQFLESPGIKHWQGFLHVLRYLHGSPNLFLVYSRNCHHGITAYSNVDWGNCQVTRRLVTGYLALFNNCVVLWKTRKQPTVSLSTAEAEYKALCDLTSEILWLRQWAQECAILHLTTPIPIYEDNQSCIKVANGNCNINNKRMKHTTIIPPYKPTPLPESERIIPLPALSTFLSFLLFPTFCLLFSTHSFLSFPISSLLSLSILCCSTLIQFDHCVQYLS</sequence>
<evidence type="ECO:0000313" key="3">
    <source>
        <dbReference type="EMBL" id="MBW0484919.1"/>
    </source>
</evidence>
<dbReference type="CDD" id="cd09272">
    <property type="entry name" value="RNase_HI_RT_Ty1"/>
    <property type="match status" value="1"/>
</dbReference>
<dbReference type="Proteomes" id="UP000765509">
    <property type="component" value="Unassembled WGS sequence"/>
</dbReference>
<protein>
    <recommendedName>
        <fullName evidence="2">Reverse transcriptase Ty1/copia-type domain-containing protein</fullName>
    </recommendedName>
</protein>
<keyword evidence="4" id="KW-1185">Reference proteome</keyword>
<dbReference type="Pfam" id="PF07727">
    <property type="entry name" value="RVT_2"/>
    <property type="match status" value="2"/>
</dbReference>